<dbReference type="Proteomes" id="UP001500151">
    <property type="component" value="Unassembled WGS sequence"/>
</dbReference>
<dbReference type="PANTHER" id="PTHR43464">
    <property type="entry name" value="METHYLTRANSFERASE"/>
    <property type="match status" value="1"/>
</dbReference>
<protein>
    <recommendedName>
        <fullName evidence="6">Class I SAM-dependent methyltransferase</fullName>
    </recommendedName>
</protein>
<proteinExistence type="predicted"/>
<dbReference type="Gene3D" id="3.40.50.150">
    <property type="entry name" value="Vaccinia Virus protein VP39"/>
    <property type="match status" value="1"/>
</dbReference>
<gene>
    <name evidence="4" type="ORF">GCM10010307_20060</name>
</gene>
<evidence type="ECO:0000313" key="5">
    <source>
        <dbReference type="Proteomes" id="UP001500151"/>
    </source>
</evidence>
<reference evidence="4 5" key="1">
    <citation type="journal article" date="2019" name="Int. J. Syst. Evol. Microbiol.">
        <title>The Global Catalogue of Microorganisms (GCM) 10K type strain sequencing project: providing services to taxonomists for standard genome sequencing and annotation.</title>
        <authorList>
            <consortium name="The Broad Institute Genomics Platform"/>
            <consortium name="The Broad Institute Genome Sequencing Center for Infectious Disease"/>
            <person name="Wu L."/>
            <person name="Ma J."/>
        </authorList>
    </citation>
    <scope>NUCLEOTIDE SEQUENCE [LARGE SCALE GENOMIC DNA]</scope>
    <source>
        <strain evidence="4 5">JCM 4524</strain>
    </source>
</reference>
<dbReference type="SUPFAM" id="SSF53335">
    <property type="entry name" value="S-adenosyl-L-methionine-dependent methyltransferases"/>
    <property type="match status" value="1"/>
</dbReference>
<dbReference type="Pfam" id="PF13489">
    <property type="entry name" value="Methyltransf_23"/>
    <property type="match status" value="1"/>
</dbReference>
<organism evidence="4 5">
    <name type="scientific">Streptomyces vastus</name>
    <dbReference type="NCBI Taxonomy" id="285451"/>
    <lineage>
        <taxon>Bacteria</taxon>
        <taxon>Bacillati</taxon>
        <taxon>Actinomycetota</taxon>
        <taxon>Actinomycetes</taxon>
        <taxon>Kitasatosporales</taxon>
        <taxon>Streptomycetaceae</taxon>
        <taxon>Streptomyces</taxon>
    </lineage>
</organism>
<keyword evidence="2" id="KW-0808">Transferase</keyword>
<comment type="caution">
    <text evidence="4">The sequence shown here is derived from an EMBL/GenBank/DDBJ whole genome shotgun (WGS) entry which is preliminary data.</text>
</comment>
<sequence length="283" mass="31850">MSIPLEPKSLTHQHLLAAVNTELAGRDGRKSVRVLDVGCGEGHLVAFLQAGLTELNPEIAVEVHGFDVVDTLSDRSGFPDSTVDQLEGLMPGVPWHERIRSVSQHDAWPYPDSSFDIVVSNQVLEHVVRLSPFLAQLGRVLSPGGCSMHVFPMRNALCDGHVLMPLIHRVHGHEQRAAMARMWRRLGVGNNRTGDITETAERISTYLHLGTTYRHFQEFVKEAKRAELRLSYRYTQELYQQKLASVLGRRGSDTYSRSRRAVIDWIAFCTLRYASSITLVLEK</sequence>
<evidence type="ECO:0000256" key="1">
    <source>
        <dbReference type="ARBA" id="ARBA00022603"/>
    </source>
</evidence>
<dbReference type="CDD" id="cd02440">
    <property type="entry name" value="AdoMet_MTases"/>
    <property type="match status" value="1"/>
</dbReference>
<evidence type="ECO:0000256" key="2">
    <source>
        <dbReference type="ARBA" id="ARBA00022679"/>
    </source>
</evidence>
<evidence type="ECO:0000313" key="4">
    <source>
        <dbReference type="EMBL" id="GAA2629345.1"/>
    </source>
</evidence>
<evidence type="ECO:0008006" key="6">
    <source>
        <dbReference type="Google" id="ProtNLM"/>
    </source>
</evidence>
<keyword evidence="1" id="KW-0489">Methyltransferase</keyword>
<accession>A0ABN3QL52</accession>
<dbReference type="EMBL" id="BAAASJ010000022">
    <property type="protein sequence ID" value="GAA2629345.1"/>
    <property type="molecule type" value="Genomic_DNA"/>
</dbReference>
<keyword evidence="3" id="KW-0949">S-adenosyl-L-methionine</keyword>
<evidence type="ECO:0000256" key="3">
    <source>
        <dbReference type="ARBA" id="ARBA00022691"/>
    </source>
</evidence>
<keyword evidence="5" id="KW-1185">Reference proteome</keyword>
<dbReference type="RefSeq" id="WP_344389071.1">
    <property type="nucleotide sequence ID" value="NZ_BAAASJ010000022.1"/>
</dbReference>
<name>A0ABN3QL52_9ACTN</name>
<dbReference type="PANTHER" id="PTHR43464:SF19">
    <property type="entry name" value="UBIQUINONE BIOSYNTHESIS O-METHYLTRANSFERASE, MITOCHONDRIAL"/>
    <property type="match status" value="1"/>
</dbReference>
<dbReference type="InterPro" id="IPR029063">
    <property type="entry name" value="SAM-dependent_MTases_sf"/>
</dbReference>